<evidence type="ECO:0000313" key="2">
    <source>
        <dbReference type="Proteomes" id="UP001482620"/>
    </source>
</evidence>
<evidence type="ECO:0000313" key="1">
    <source>
        <dbReference type="EMBL" id="MEQ2254433.1"/>
    </source>
</evidence>
<protein>
    <submittedName>
        <fullName evidence="1">Uncharacterized protein</fullName>
    </submittedName>
</protein>
<dbReference type="EMBL" id="JAHRIQ010104464">
    <property type="protein sequence ID" value="MEQ2254433.1"/>
    <property type="molecule type" value="Genomic_DNA"/>
</dbReference>
<comment type="caution">
    <text evidence="1">The sequence shown here is derived from an EMBL/GenBank/DDBJ whole genome shotgun (WGS) entry which is preliminary data.</text>
</comment>
<proteinExistence type="predicted"/>
<accession>A0ABV0VAT1</accession>
<organism evidence="1 2">
    <name type="scientific">Ilyodon furcidens</name>
    <name type="common">goldbreast splitfin</name>
    <dbReference type="NCBI Taxonomy" id="33524"/>
    <lineage>
        <taxon>Eukaryota</taxon>
        <taxon>Metazoa</taxon>
        <taxon>Chordata</taxon>
        <taxon>Craniata</taxon>
        <taxon>Vertebrata</taxon>
        <taxon>Euteleostomi</taxon>
        <taxon>Actinopterygii</taxon>
        <taxon>Neopterygii</taxon>
        <taxon>Teleostei</taxon>
        <taxon>Neoteleostei</taxon>
        <taxon>Acanthomorphata</taxon>
        <taxon>Ovalentaria</taxon>
        <taxon>Atherinomorphae</taxon>
        <taxon>Cyprinodontiformes</taxon>
        <taxon>Goodeidae</taxon>
        <taxon>Ilyodon</taxon>
    </lineage>
</organism>
<gene>
    <name evidence="1" type="ORF">ILYODFUR_003723</name>
</gene>
<reference evidence="1 2" key="1">
    <citation type="submission" date="2021-06" db="EMBL/GenBank/DDBJ databases">
        <authorList>
            <person name="Palmer J.M."/>
        </authorList>
    </citation>
    <scope>NUCLEOTIDE SEQUENCE [LARGE SCALE GENOMIC DNA]</scope>
    <source>
        <strain evidence="2">if_2019</strain>
        <tissue evidence="1">Muscle</tissue>
    </source>
</reference>
<keyword evidence="2" id="KW-1185">Reference proteome</keyword>
<name>A0ABV0VAT1_9TELE</name>
<dbReference type="Proteomes" id="UP001482620">
    <property type="component" value="Unassembled WGS sequence"/>
</dbReference>
<sequence>MEAAIMEAADVFRVCIQSTNSLTYMLIVSAILEATLFLHRKLTENYIDGFSLHNICFDFCYPTDFSGSLTLLQYGTNRLHSVDLTGLNYIGMVTDRLLIHSPAKNV</sequence>